<dbReference type="Gene3D" id="3.80.10.10">
    <property type="entry name" value="Ribonuclease Inhibitor"/>
    <property type="match status" value="1"/>
</dbReference>
<evidence type="ECO:0000313" key="2">
    <source>
        <dbReference type="Proteomes" id="UP000027222"/>
    </source>
</evidence>
<dbReference type="OrthoDB" id="2982757at2759"/>
<dbReference type="Proteomes" id="UP000027222">
    <property type="component" value="Unassembled WGS sequence"/>
</dbReference>
<organism evidence="1 2">
    <name type="scientific">Galerina marginata (strain CBS 339.88)</name>
    <dbReference type="NCBI Taxonomy" id="685588"/>
    <lineage>
        <taxon>Eukaryota</taxon>
        <taxon>Fungi</taxon>
        <taxon>Dikarya</taxon>
        <taxon>Basidiomycota</taxon>
        <taxon>Agaricomycotina</taxon>
        <taxon>Agaricomycetes</taxon>
        <taxon>Agaricomycetidae</taxon>
        <taxon>Agaricales</taxon>
        <taxon>Agaricineae</taxon>
        <taxon>Strophariaceae</taxon>
        <taxon>Galerina</taxon>
    </lineage>
</organism>
<evidence type="ECO:0000313" key="1">
    <source>
        <dbReference type="EMBL" id="KDR77052.1"/>
    </source>
</evidence>
<name>A0A067T406_GALM3</name>
<reference evidence="2" key="1">
    <citation type="journal article" date="2014" name="Proc. Natl. Acad. Sci. U.S.A.">
        <title>Extensive sampling of basidiomycete genomes demonstrates inadequacy of the white-rot/brown-rot paradigm for wood decay fungi.</title>
        <authorList>
            <person name="Riley R."/>
            <person name="Salamov A.A."/>
            <person name="Brown D.W."/>
            <person name="Nagy L.G."/>
            <person name="Floudas D."/>
            <person name="Held B.W."/>
            <person name="Levasseur A."/>
            <person name="Lombard V."/>
            <person name="Morin E."/>
            <person name="Otillar R."/>
            <person name="Lindquist E.A."/>
            <person name="Sun H."/>
            <person name="LaButti K.M."/>
            <person name="Schmutz J."/>
            <person name="Jabbour D."/>
            <person name="Luo H."/>
            <person name="Baker S.E."/>
            <person name="Pisabarro A.G."/>
            <person name="Walton J.D."/>
            <person name="Blanchette R.A."/>
            <person name="Henrissat B."/>
            <person name="Martin F."/>
            <person name="Cullen D."/>
            <person name="Hibbett D.S."/>
            <person name="Grigoriev I.V."/>
        </authorList>
    </citation>
    <scope>NUCLEOTIDE SEQUENCE [LARGE SCALE GENOMIC DNA]</scope>
    <source>
        <strain evidence="2">CBS 339.88</strain>
    </source>
</reference>
<dbReference type="AlphaFoldDB" id="A0A067T406"/>
<protein>
    <submittedName>
        <fullName evidence="1">Uncharacterized protein</fullName>
    </submittedName>
</protein>
<dbReference type="InterPro" id="IPR032675">
    <property type="entry name" value="LRR_dom_sf"/>
</dbReference>
<dbReference type="HOGENOM" id="CLU_665737_0_0_1"/>
<sequence length="373" mass="40578">MTSDLHLNQHTHFSDPEYVRLHLKNSGGVPLDITITLPEDLSYDADISAIGELGKVVDKIKSLTIDAPYHEAWQKFVSGIGEGHAAPLLERLVLTVRGDVNNLDNNGPFTTLSTAFTPSPKLIHLQLPAWPLPAQPPPQLSTVTSLAFDTPFSGLDIPAIFPLIQAAPHLQDFTFKAVDMGAESDPDYSNITSVPQLRSANVTTPGFGLDLLGNFDAPLLTEVRLDGYRDGIPDAVWEEDDWGVDLTQPASKILSHLSARSPGIRRLELKYVQFEQPKEDFKRILTGQALPALEELILERTNIPDAALIESAGSNSSLKKLELRNSKYVSASGLRAFLQGRSGADFALSLVGCPGISQEDIQSLSKIVTVESK</sequence>
<proteinExistence type="predicted"/>
<gene>
    <name evidence="1" type="ORF">GALMADRAFT_246223</name>
</gene>
<keyword evidence="2" id="KW-1185">Reference proteome</keyword>
<accession>A0A067T406</accession>
<dbReference type="SUPFAM" id="SSF52047">
    <property type="entry name" value="RNI-like"/>
    <property type="match status" value="1"/>
</dbReference>
<dbReference type="EMBL" id="KL142377">
    <property type="protein sequence ID" value="KDR77052.1"/>
    <property type="molecule type" value="Genomic_DNA"/>
</dbReference>